<comment type="caution">
    <text evidence="12">The sequence shown here is derived from an EMBL/GenBank/DDBJ whole genome shotgun (WGS) entry which is preliminary data.</text>
</comment>
<evidence type="ECO:0000256" key="11">
    <source>
        <dbReference type="SAM" id="Phobius"/>
    </source>
</evidence>
<keyword evidence="13" id="KW-1185">Reference proteome</keyword>
<comment type="similarity">
    <text evidence="2">Belongs to the GSP N family.</text>
</comment>
<keyword evidence="6" id="KW-0997">Cell inner membrane</keyword>
<dbReference type="Pfam" id="PF01203">
    <property type="entry name" value="T2SSN"/>
    <property type="match status" value="1"/>
</dbReference>
<evidence type="ECO:0000256" key="7">
    <source>
        <dbReference type="ARBA" id="ARBA00022692"/>
    </source>
</evidence>
<evidence type="ECO:0000256" key="6">
    <source>
        <dbReference type="ARBA" id="ARBA00022519"/>
    </source>
</evidence>
<evidence type="ECO:0000256" key="8">
    <source>
        <dbReference type="ARBA" id="ARBA00022927"/>
    </source>
</evidence>
<gene>
    <name evidence="12" type="ORF">DXH95_02585</name>
</gene>
<keyword evidence="5" id="KW-1003">Cell membrane</keyword>
<name>A0A371BFJ3_9SPHN</name>
<dbReference type="OrthoDB" id="7477467at2"/>
<feature type="transmembrane region" description="Helical" evidence="11">
    <location>
        <begin position="7"/>
        <end position="29"/>
    </location>
</feature>
<keyword evidence="9 11" id="KW-0472">Membrane</keyword>
<dbReference type="InterPro" id="IPR022792">
    <property type="entry name" value="T2SS_protein-GspN"/>
</dbReference>
<accession>A0A371BFJ3</accession>
<keyword evidence="11" id="KW-1133">Transmembrane helix</keyword>
<dbReference type="GO" id="GO:0015628">
    <property type="term" value="P:protein secretion by the type II secretion system"/>
    <property type="evidence" value="ECO:0007669"/>
    <property type="project" value="InterPro"/>
</dbReference>
<dbReference type="RefSeq" id="WP_115547894.1">
    <property type="nucleotide sequence ID" value="NZ_QRGP01000001.1"/>
</dbReference>
<evidence type="ECO:0000256" key="5">
    <source>
        <dbReference type="ARBA" id="ARBA00022475"/>
    </source>
</evidence>
<comment type="subcellular location">
    <subcellularLocation>
        <location evidence="1">Cell inner membrane</location>
    </subcellularLocation>
</comment>
<evidence type="ECO:0000256" key="4">
    <source>
        <dbReference type="ARBA" id="ARBA00022448"/>
    </source>
</evidence>
<keyword evidence="8" id="KW-0653">Protein transport</keyword>
<dbReference type="EMBL" id="QRGP01000001">
    <property type="protein sequence ID" value="RDV06340.1"/>
    <property type="molecule type" value="Genomic_DNA"/>
</dbReference>
<proteinExistence type="inferred from homology"/>
<keyword evidence="4" id="KW-0813">Transport</keyword>
<protein>
    <recommendedName>
        <fullName evidence="3">Type II secretion system protein N</fullName>
    </recommendedName>
    <alternativeName>
        <fullName evidence="10">General secretion pathway protein N</fullName>
    </alternativeName>
</protein>
<evidence type="ECO:0000256" key="9">
    <source>
        <dbReference type="ARBA" id="ARBA00023136"/>
    </source>
</evidence>
<sequence length="240" mass="25136">MRPSRRFYYAAATLFAIAAIALMPLRWIVGASIPEKSMLAASGADGTIWSGRVYDVQLGKLGIGTLDAGIQPLALFLGRGGFWFEQPATAGLPGFRGQVSKGLGSVSAEGWNGSVPVAEILPGFPTAQLEFDNVSVSYSAGKCRTASGSVRLKPEGPLFAALGVDAGLMGRVRCEAGDLLLPLASASAMERVELRISADGRYRATVQLQQPGAEIAPMLSLAGFAPIAGGYRKSGKGRFW</sequence>
<reference evidence="13" key="1">
    <citation type="submission" date="2018-08" db="EMBL/GenBank/DDBJ databases">
        <authorList>
            <person name="Kim S.-J."/>
            <person name="Jung G.-Y."/>
        </authorList>
    </citation>
    <scope>NUCLEOTIDE SEQUENCE [LARGE SCALE GENOMIC DNA]</scope>
    <source>
        <strain evidence="13">GY_G</strain>
    </source>
</reference>
<evidence type="ECO:0000256" key="1">
    <source>
        <dbReference type="ARBA" id="ARBA00004533"/>
    </source>
</evidence>
<evidence type="ECO:0000256" key="10">
    <source>
        <dbReference type="ARBA" id="ARBA00030772"/>
    </source>
</evidence>
<evidence type="ECO:0000256" key="2">
    <source>
        <dbReference type="ARBA" id="ARBA00007208"/>
    </source>
</evidence>
<evidence type="ECO:0000256" key="3">
    <source>
        <dbReference type="ARBA" id="ARBA00021563"/>
    </source>
</evidence>
<organism evidence="12 13">
    <name type="scientific">Sphingorhabdus pulchriflava</name>
    <dbReference type="NCBI Taxonomy" id="2292257"/>
    <lineage>
        <taxon>Bacteria</taxon>
        <taxon>Pseudomonadati</taxon>
        <taxon>Pseudomonadota</taxon>
        <taxon>Alphaproteobacteria</taxon>
        <taxon>Sphingomonadales</taxon>
        <taxon>Sphingomonadaceae</taxon>
        <taxon>Sphingorhabdus</taxon>
    </lineage>
</organism>
<dbReference type="GO" id="GO:0005886">
    <property type="term" value="C:plasma membrane"/>
    <property type="evidence" value="ECO:0007669"/>
    <property type="project" value="UniProtKB-SubCell"/>
</dbReference>
<dbReference type="Proteomes" id="UP000263833">
    <property type="component" value="Unassembled WGS sequence"/>
</dbReference>
<evidence type="ECO:0000313" key="13">
    <source>
        <dbReference type="Proteomes" id="UP000263833"/>
    </source>
</evidence>
<dbReference type="AlphaFoldDB" id="A0A371BFJ3"/>
<dbReference type="GO" id="GO:0015627">
    <property type="term" value="C:type II protein secretion system complex"/>
    <property type="evidence" value="ECO:0007669"/>
    <property type="project" value="InterPro"/>
</dbReference>
<keyword evidence="7 11" id="KW-0812">Transmembrane</keyword>
<evidence type="ECO:0000313" key="12">
    <source>
        <dbReference type="EMBL" id="RDV06340.1"/>
    </source>
</evidence>